<evidence type="ECO:0008006" key="3">
    <source>
        <dbReference type="Google" id="ProtNLM"/>
    </source>
</evidence>
<gene>
    <name evidence="1" type="ORF">C8A00DRAFT_35148</name>
</gene>
<protein>
    <recommendedName>
        <fullName evidence="3">F-box domain-containing protein</fullName>
    </recommendedName>
</protein>
<name>A0AAN6VJC7_9PEZI</name>
<reference evidence="1" key="1">
    <citation type="journal article" date="2023" name="Mol. Phylogenet. Evol.">
        <title>Genome-scale phylogeny and comparative genomics of the fungal order Sordariales.</title>
        <authorList>
            <person name="Hensen N."/>
            <person name="Bonometti L."/>
            <person name="Westerberg I."/>
            <person name="Brannstrom I.O."/>
            <person name="Guillou S."/>
            <person name="Cros-Aarteil S."/>
            <person name="Calhoun S."/>
            <person name="Haridas S."/>
            <person name="Kuo A."/>
            <person name="Mondo S."/>
            <person name="Pangilinan J."/>
            <person name="Riley R."/>
            <person name="LaButti K."/>
            <person name="Andreopoulos B."/>
            <person name="Lipzen A."/>
            <person name="Chen C."/>
            <person name="Yan M."/>
            <person name="Daum C."/>
            <person name="Ng V."/>
            <person name="Clum A."/>
            <person name="Steindorff A."/>
            <person name="Ohm R.A."/>
            <person name="Martin F."/>
            <person name="Silar P."/>
            <person name="Natvig D.O."/>
            <person name="Lalanne C."/>
            <person name="Gautier V."/>
            <person name="Ament-Velasquez S.L."/>
            <person name="Kruys A."/>
            <person name="Hutchinson M.I."/>
            <person name="Powell A.J."/>
            <person name="Barry K."/>
            <person name="Miller A.N."/>
            <person name="Grigoriev I.V."/>
            <person name="Debuchy R."/>
            <person name="Gladieux P."/>
            <person name="Hiltunen Thoren M."/>
            <person name="Johannesson H."/>
        </authorList>
    </citation>
    <scope>NUCLEOTIDE SEQUENCE</scope>
    <source>
        <strain evidence="1">CBS 538.74</strain>
    </source>
</reference>
<evidence type="ECO:0000313" key="2">
    <source>
        <dbReference type="Proteomes" id="UP001302745"/>
    </source>
</evidence>
<dbReference type="AlphaFoldDB" id="A0AAN6VJC7"/>
<dbReference type="EMBL" id="MU856984">
    <property type="protein sequence ID" value="KAK4152179.1"/>
    <property type="molecule type" value="Genomic_DNA"/>
</dbReference>
<keyword evidence="2" id="KW-1185">Reference proteome</keyword>
<accession>A0AAN6VJC7</accession>
<evidence type="ECO:0000313" key="1">
    <source>
        <dbReference type="EMBL" id="KAK4152179.1"/>
    </source>
</evidence>
<comment type="caution">
    <text evidence="1">The sequence shown here is derived from an EMBL/GenBank/DDBJ whole genome shotgun (WGS) entry which is preliminary data.</text>
</comment>
<dbReference type="Proteomes" id="UP001302745">
    <property type="component" value="Unassembled WGS sequence"/>
</dbReference>
<organism evidence="1 2">
    <name type="scientific">Chaetomidium leptoderma</name>
    <dbReference type="NCBI Taxonomy" id="669021"/>
    <lineage>
        <taxon>Eukaryota</taxon>
        <taxon>Fungi</taxon>
        <taxon>Dikarya</taxon>
        <taxon>Ascomycota</taxon>
        <taxon>Pezizomycotina</taxon>
        <taxon>Sordariomycetes</taxon>
        <taxon>Sordariomycetidae</taxon>
        <taxon>Sordariales</taxon>
        <taxon>Chaetomiaceae</taxon>
        <taxon>Chaetomidium</taxon>
    </lineage>
</organism>
<sequence>MPNTEDHEVRVLKKAYDGLRIANENLHDVRRDIFRLTEAKDCIFPDASRPWHHLRHDRDVWDRQFENEDSSEWWSRARRSGLIDSEASIDQELQRLSVSKKNSEDVQGALRCCINKISRPHLRDLHILDVPNEILLKIFEFVEGFDYDSESYRWAMCRKYIQNCRLTCRRFCSVSSHMLIRLVRVDLRASSLSRLEEISRHPTISKGVRAVLVVLQSYNQMLSTHIENFVRYHVGKLEERVDLFERARLWEVAEMSEESGLAVAGKAGAVLASWRRLASPGGTNDAPGGTNDDEEDNVNRALLEATYEDYQRLYKEQESMRGRGAGTFAQVVGSSMARMPCARKLEFRDSDSGGLIGRSLIVSGGDVCGAIYRDMLEPTTGLETEDHGLEPLRYEVIPELLGALRCAGVWLDSIEIELAFLVDYQQLVPDPETREKLSSSMQQLRTFSFRCDGGIDEQDSDNINELLKPCLDTPSLRKLSLDLRSDSAEDNWAVHRLCRAVISRPRLNLTDIFLAGIALDLSDLVLFLKTLQPSLSRIDLHSVHLLNGTWAEALEALREKSYRFNRLDHLRGAEWDDLSDEELAKVFGPFEDGGYRHYGISQAERYVRKMTTCNPLLALET</sequence>
<reference evidence="1" key="2">
    <citation type="submission" date="2023-05" db="EMBL/GenBank/DDBJ databases">
        <authorList>
            <consortium name="Lawrence Berkeley National Laboratory"/>
            <person name="Steindorff A."/>
            <person name="Hensen N."/>
            <person name="Bonometti L."/>
            <person name="Westerberg I."/>
            <person name="Brannstrom I.O."/>
            <person name="Guillou S."/>
            <person name="Cros-Aarteil S."/>
            <person name="Calhoun S."/>
            <person name="Haridas S."/>
            <person name="Kuo A."/>
            <person name="Mondo S."/>
            <person name="Pangilinan J."/>
            <person name="Riley R."/>
            <person name="Labutti K."/>
            <person name="Andreopoulos B."/>
            <person name="Lipzen A."/>
            <person name="Chen C."/>
            <person name="Yanf M."/>
            <person name="Daum C."/>
            <person name="Ng V."/>
            <person name="Clum A."/>
            <person name="Ohm R."/>
            <person name="Martin F."/>
            <person name="Silar P."/>
            <person name="Natvig D."/>
            <person name="Lalanne C."/>
            <person name="Gautier V."/>
            <person name="Ament-Velasquez S.L."/>
            <person name="Kruys A."/>
            <person name="Hutchinson M.I."/>
            <person name="Powell A.J."/>
            <person name="Barry K."/>
            <person name="Miller A.N."/>
            <person name="Grigoriev I.V."/>
            <person name="Debuchy R."/>
            <person name="Gladieux P."/>
            <person name="Thoren M.H."/>
            <person name="Johannesson H."/>
        </authorList>
    </citation>
    <scope>NUCLEOTIDE SEQUENCE</scope>
    <source>
        <strain evidence="1">CBS 538.74</strain>
    </source>
</reference>
<proteinExistence type="predicted"/>